<dbReference type="InterPro" id="IPR029486">
    <property type="entry name" value="GH97_N"/>
</dbReference>
<name>A0A1H0G1J6_9SPHI</name>
<dbReference type="InterPro" id="IPR017853">
    <property type="entry name" value="GH"/>
</dbReference>
<evidence type="ECO:0000259" key="8">
    <source>
        <dbReference type="Pfam" id="PF14509"/>
    </source>
</evidence>
<protein>
    <submittedName>
        <fullName evidence="9">Alpha-glucosidase</fullName>
    </submittedName>
</protein>
<proteinExistence type="predicted"/>
<dbReference type="Gene3D" id="3.20.20.70">
    <property type="entry name" value="Aldolase class I"/>
    <property type="match status" value="1"/>
</dbReference>
<dbReference type="GO" id="GO:0030246">
    <property type="term" value="F:carbohydrate binding"/>
    <property type="evidence" value="ECO:0007669"/>
    <property type="project" value="InterPro"/>
</dbReference>
<keyword evidence="4" id="KW-0106">Calcium</keyword>
<comment type="cofactor">
    <cofactor evidence="1">
        <name>Ca(2+)</name>
        <dbReference type="ChEBI" id="CHEBI:29108"/>
    </cofactor>
</comment>
<dbReference type="Pfam" id="PF14508">
    <property type="entry name" value="GH97_N"/>
    <property type="match status" value="1"/>
</dbReference>
<dbReference type="InterPro" id="IPR029483">
    <property type="entry name" value="GH97_C"/>
</dbReference>
<evidence type="ECO:0000256" key="2">
    <source>
        <dbReference type="ARBA" id="ARBA00011245"/>
    </source>
</evidence>
<evidence type="ECO:0000259" key="6">
    <source>
        <dbReference type="Pfam" id="PF10566"/>
    </source>
</evidence>
<dbReference type="OrthoDB" id="57532at2"/>
<sequence>MENKIRYYFLLIGVLGFLGLHPLYGNDTLGKYKIKSPDKSMTMELSRNVNGQFIYSFKGKNRQLIDRSPLGFKLENGDVIPYVGWKVVRASRREVRDVWKPIWGKRAKVDDHFNELVLMISNQTSNLLQNIQIVARVYNDGIAFRYEVPSTETKTIGVTSELTAYHFTDNFTAWCYNGENHNIGPELLTESDGRRLPPMTIKADSQDYLAIHEAYLIDGEPLVLNAKKGGRVFTLSSKPAKLYPGYKSAWRVILYGTTRGALTDSHIIELLNPAPLPEYDFSWVKPGLALWDWRMNGAKTDGFSYEMSYPSWLRAVDFAAEQGLGYLVLDANWYGPEFHSDSDPVSGDKVNDVRKLIQYGKEKGVGIWLYLNDVGGKKFPIEKTLKQYGEWGAAGVKYGFMRGNHEEKNRWTQTVTRLCAENHLLVDYHDDPVHPYGQMRTWPNAVTREFCQAQLDGHQIFLPKTFVTSVFVNMVAGPLDMNNGMFDLRQGNTTRTDCNLPVPSTLTAEAARTLITFSGATIIPDIPEFYRKYPPLFRFISGQKMPWVESKTLAGEIGEYIVMMRQTKDTFLVGAATSESGRKLNIPLTFLGKGEYEVEIIQDGADAHYLTNRETYILDKKTVSSKEILHVSLAPGGGACLTFKSIKMNK</sequence>
<dbReference type="Gene3D" id="2.60.40.1180">
    <property type="entry name" value="Golgi alpha-mannosidase II"/>
    <property type="match status" value="1"/>
</dbReference>
<dbReference type="Pfam" id="PF14509">
    <property type="entry name" value="GH97_C"/>
    <property type="match status" value="1"/>
</dbReference>
<evidence type="ECO:0000256" key="5">
    <source>
        <dbReference type="ARBA" id="ARBA00023295"/>
    </source>
</evidence>
<dbReference type="InterPro" id="IPR019563">
    <property type="entry name" value="GH97_catalytic"/>
</dbReference>
<evidence type="ECO:0000313" key="10">
    <source>
        <dbReference type="Proteomes" id="UP000183200"/>
    </source>
</evidence>
<keyword evidence="5" id="KW-0326">Glycosidase</keyword>
<dbReference type="PANTHER" id="PTHR35803">
    <property type="entry name" value="GLUCAN 1,4-ALPHA-GLUCOSIDASE SUSB-RELATED"/>
    <property type="match status" value="1"/>
</dbReference>
<comment type="subunit">
    <text evidence="2">Monomer.</text>
</comment>
<dbReference type="InterPro" id="IPR052720">
    <property type="entry name" value="Glycosyl_hydrolase_97"/>
</dbReference>
<reference evidence="10" key="1">
    <citation type="submission" date="2016-10" db="EMBL/GenBank/DDBJ databases">
        <authorList>
            <person name="Varghese N."/>
            <person name="Submissions S."/>
        </authorList>
    </citation>
    <scope>NUCLEOTIDE SEQUENCE [LARGE SCALE GENOMIC DNA]</scope>
    <source>
        <strain evidence="10">DSM 19110</strain>
    </source>
</reference>
<evidence type="ECO:0000313" key="9">
    <source>
        <dbReference type="EMBL" id="SDO00778.1"/>
    </source>
</evidence>
<gene>
    <name evidence="9" type="ORF">SAMN05421820_11112</name>
</gene>
<dbReference type="EMBL" id="FNGY01000011">
    <property type="protein sequence ID" value="SDO00778.1"/>
    <property type="molecule type" value="Genomic_DNA"/>
</dbReference>
<evidence type="ECO:0000256" key="4">
    <source>
        <dbReference type="ARBA" id="ARBA00022837"/>
    </source>
</evidence>
<evidence type="ECO:0000256" key="1">
    <source>
        <dbReference type="ARBA" id="ARBA00001913"/>
    </source>
</evidence>
<dbReference type="Proteomes" id="UP000183200">
    <property type="component" value="Unassembled WGS sequence"/>
</dbReference>
<dbReference type="RefSeq" id="WP_074611789.1">
    <property type="nucleotide sequence ID" value="NZ_FNGY01000011.1"/>
</dbReference>
<evidence type="ECO:0000259" key="7">
    <source>
        <dbReference type="Pfam" id="PF14508"/>
    </source>
</evidence>
<dbReference type="GO" id="GO:0016798">
    <property type="term" value="F:hydrolase activity, acting on glycosyl bonds"/>
    <property type="evidence" value="ECO:0007669"/>
    <property type="project" value="UniProtKB-KW"/>
</dbReference>
<dbReference type="InterPro" id="IPR014718">
    <property type="entry name" value="GH-type_carb-bd"/>
</dbReference>
<dbReference type="AlphaFoldDB" id="A0A1H0G1J6"/>
<accession>A0A1H0G1J6</accession>
<feature type="domain" description="Glycosyl-hydrolase 97 C-terminal oligomerisation" evidence="8">
    <location>
        <begin position="547"/>
        <end position="644"/>
    </location>
</feature>
<dbReference type="Pfam" id="PF10566">
    <property type="entry name" value="Glyco_hydro_97"/>
    <property type="match status" value="1"/>
</dbReference>
<keyword evidence="3" id="KW-0378">Hydrolase</keyword>
<dbReference type="InterPro" id="IPR013780">
    <property type="entry name" value="Glyco_hydro_b"/>
</dbReference>
<dbReference type="Gene3D" id="2.70.98.10">
    <property type="match status" value="1"/>
</dbReference>
<feature type="domain" description="Glycosyl-hydrolase 97 catalytic" evidence="6">
    <location>
        <begin position="293"/>
        <end position="449"/>
    </location>
</feature>
<dbReference type="InterPro" id="IPR013785">
    <property type="entry name" value="Aldolase_TIM"/>
</dbReference>
<feature type="domain" description="Glycosyl-hydrolase 97 N-terminal" evidence="7">
    <location>
        <begin position="34"/>
        <end position="272"/>
    </location>
</feature>
<evidence type="ECO:0000256" key="3">
    <source>
        <dbReference type="ARBA" id="ARBA00022801"/>
    </source>
</evidence>
<keyword evidence="10" id="KW-1185">Reference proteome</keyword>
<organism evidence="9 10">
    <name type="scientific">Pedobacter steynii</name>
    <dbReference type="NCBI Taxonomy" id="430522"/>
    <lineage>
        <taxon>Bacteria</taxon>
        <taxon>Pseudomonadati</taxon>
        <taxon>Bacteroidota</taxon>
        <taxon>Sphingobacteriia</taxon>
        <taxon>Sphingobacteriales</taxon>
        <taxon>Sphingobacteriaceae</taxon>
        <taxon>Pedobacter</taxon>
    </lineage>
</organism>
<dbReference type="SUPFAM" id="SSF51445">
    <property type="entry name" value="(Trans)glycosidases"/>
    <property type="match status" value="1"/>
</dbReference>